<name>A0ABS5KC59_9BACT</name>
<dbReference type="RefSeq" id="WP_212229367.1">
    <property type="nucleotide sequence ID" value="NZ_JAGUCN010000016.1"/>
</dbReference>
<feature type="chain" id="PRO_5045994193" description="START domain-containing protein" evidence="1">
    <location>
        <begin position="23"/>
        <end position="210"/>
    </location>
</feature>
<evidence type="ECO:0000313" key="3">
    <source>
        <dbReference type="EMBL" id="MBS2212619.1"/>
    </source>
</evidence>
<proteinExistence type="predicted"/>
<organism evidence="3 4">
    <name type="scientific">Carboxylicivirga mesophila</name>
    <dbReference type="NCBI Taxonomy" id="1166478"/>
    <lineage>
        <taxon>Bacteria</taxon>
        <taxon>Pseudomonadati</taxon>
        <taxon>Bacteroidota</taxon>
        <taxon>Bacteroidia</taxon>
        <taxon>Marinilabiliales</taxon>
        <taxon>Marinilabiliaceae</taxon>
        <taxon>Carboxylicivirga</taxon>
    </lineage>
</organism>
<reference evidence="3 4" key="1">
    <citation type="journal article" date="2014" name="Int. J. Syst. Evol. Microbiol.">
        <title>Carboxylicivirga gen. nov. in the family Marinilabiliaceae with two novel species, Carboxylicivirga mesophila sp. nov. and Carboxylicivirga taeanensis sp. nov., and reclassification of Cytophaga fermentans as Saccharicrinis fermentans gen. nov., comb. nov.</title>
        <authorList>
            <person name="Yang S.H."/>
            <person name="Seo H.S."/>
            <person name="Woo J.H."/>
            <person name="Oh H.M."/>
            <person name="Jang H."/>
            <person name="Lee J.H."/>
            <person name="Kim S.J."/>
            <person name="Kwon K.K."/>
        </authorList>
    </citation>
    <scope>NUCLEOTIDE SEQUENCE [LARGE SCALE GENOMIC DNA]</scope>
    <source>
        <strain evidence="3 4">JCM 18290</strain>
    </source>
</reference>
<feature type="domain" description="START" evidence="2">
    <location>
        <begin position="19"/>
        <end position="183"/>
    </location>
</feature>
<dbReference type="EMBL" id="JAGUCN010000016">
    <property type="protein sequence ID" value="MBS2212619.1"/>
    <property type="molecule type" value="Genomic_DNA"/>
</dbReference>
<dbReference type="Proteomes" id="UP000721861">
    <property type="component" value="Unassembled WGS sequence"/>
</dbReference>
<evidence type="ECO:0000259" key="2">
    <source>
        <dbReference type="Pfam" id="PF01852"/>
    </source>
</evidence>
<keyword evidence="1" id="KW-0732">Signal</keyword>
<sequence>MNHRLYKLITTCMLLLMGVAMAQATDWQLKKEKDGIRVYNKQKEGTQLYMYKVVAAVKARPEVVYRQVVDFADNLKHMELVDSIRFLNHQPDERYTNYMRMNMPWPVKNRDMVVEMTVTRAEKGYYLESRVLTDYLPANQGIIRIEDFYESWTIETSATPGESQIVVSGWVDPGGAIPAWVLKLASVNAPYRFISGILGELAPSFSLKAQ</sequence>
<dbReference type="PANTHER" id="PTHR19308">
    <property type="entry name" value="PHOSPHATIDYLCHOLINE TRANSFER PROTEIN"/>
    <property type="match status" value="1"/>
</dbReference>
<feature type="signal peptide" evidence="1">
    <location>
        <begin position="1"/>
        <end position="22"/>
    </location>
</feature>
<dbReference type="InterPro" id="IPR023393">
    <property type="entry name" value="START-like_dom_sf"/>
</dbReference>
<dbReference type="Gene3D" id="3.30.530.20">
    <property type="match status" value="1"/>
</dbReference>
<comment type="caution">
    <text evidence="3">The sequence shown here is derived from an EMBL/GenBank/DDBJ whole genome shotgun (WGS) entry which is preliminary data.</text>
</comment>
<evidence type="ECO:0000256" key="1">
    <source>
        <dbReference type="SAM" id="SignalP"/>
    </source>
</evidence>
<dbReference type="SUPFAM" id="SSF55961">
    <property type="entry name" value="Bet v1-like"/>
    <property type="match status" value="1"/>
</dbReference>
<gene>
    <name evidence="3" type="ORF">KEM09_14470</name>
</gene>
<protein>
    <recommendedName>
        <fullName evidence="2">START domain-containing protein</fullName>
    </recommendedName>
</protein>
<accession>A0ABS5KC59</accession>
<dbReference type="InterPro" id="IPR002913">
    <property type="entry name" value="START_lipid-bd_dom"/>
</dbReference>
<dbReference type="Pfam" id="PF01852">
    <property type="entry name" value="START"/>
    <property type="match status" value="1"/>
</dbReference>
<keyword evidence="4" id="KW-1185">Reference proteome</keyword>
<dbReference type="InterPro" id="IPR051213">
    <property type="entry name" value="START_lipid_transfer"/>
</dbReference>
<evidence type="ECO:0000313" key="4">
    <source>
        <dbReference type="Proteomes" id="UP000721861"/>
    </source>
</evidence>
<dbReference type="PANTHER" id="PTHR19308:SF14">
    <property type="entry name" value="START DOMAIN-CONTAINING PROTEIN"/>
    <property type="match status" value="1"/>
</dbReference>